<evidence type="ECO:0000259" key="1">
    <source>
        <dbReference type="PROSITE" id="PS51186"/>
    </source>
</evidence>
<evidence type="ECO:0000313" key="2">
    <source>
        <dbReference type="EMBL" id="SER55037.1"/>
    </source>
</evidence>
<proteinExistence type="predicted"/>
<reference evidence="3" key="1">
    <citation type="submission" date="2016-10" db="EMBL/GenBank/DDBJ databases">
        <authorList>
            <person name="Varghese N."/>
            <person name="Submissions S."/>
        </authorList>
    </citation>
    <scope>NUCLEOTIDE SEQUENCE [LARGE SCALE GENOMIC DNA]</scope>
    <source>
        <strain evidence="3">S9</strain>
    </source>
</reference>
<dbReference type="PANTHER" id="PTHR43792">
    <property type="entry name" value="GNAT FAMILY, PUTATIVE (AFU_ORTHOLOGUE AFUA_3G00765)-RELATED-RELATED"/>
    <property type="match status" value="1"/>
</dbReference>
<feature type="domain" description="N-acetyltransferase" evidence="1">
    <location>
        <begin position="5"/>
        <end position="163"/>
    </location>
</feature>
<dbReference type="STRING" id="1601833.SAMN05518684_10228"/>
<dbReference type="Gene3D" id="3.40.630.30">
    <property type="match status" value="1"/>
</dbReference>
<name>A0A1H9Q3J4_9BACI</name>
<dbReference type="PROSITE" id="PS51186">
    <property type="entry name" value="GNAT"/>
    <property type="match status" value="1"/>
</dbReference>
<dbReference type="GO" id="GO:0016747">
    <property type="term" value="F:acyltransferase activity, transferring groups other than amino-acyl groups"/>
    <property type="evidence" value="ECO:0007669"/>
    <property type="project" value="InterPro"/>
</dbReference>
<dbReference type="AlphaFoldDB" id="A0A1H9Q3J4"/>
<protein>
    <submittedName>
        <fullName evidence="2">Protein N-acetyltransferase, RimJ/RimL family</fullName>
    </submittedName>
</protein>
<dbReference type="InterPro" id="IPR016181">
    <property type="entry name" value="Acyl_CoA_acyltransferase"/>
</dbReference>
<dbReference type="EMBL" id="FOGT01000002">
    <property type="protein sequence ID" value="SER55037.1"/>
    <property type="molecule type" value="Genomic_DNA"/>
</dbReference>
<dbReference type="InterPro" id="IPR000182">
    <property type="entry name" value="GNAT_dom"/>
</dbReference>
<accession>A0A1H9Q3J4</accession>
<dbReference type="Proteomes" id="UP000198571">
    <property type="component" value="Unassembled WGS sequence"/>
</dbReference>
<dbReference type="SUPFAM" id="SSF55729">
    <property type="entry name" value="Acyl-CoA N-acyltransferases (Nat)"/>
    <property type="match status" value="1"/>
</dbReference>
<dbReference type="Pfam" id="PF13302">
    <property type="entry name" value="Acetyltransf_3"/>
    <property type="match status" value="1"/>
</dbReference>
<dbReference type="InterPro" id="IPR051531">
    <property type="entry name" value="N-acetyltransferase"/>
</dbReference>
<keyword evidence="2" id="KW-0808">Transferase</keyword>
<sequence length="180" mass="21269">MMGQLTFRKLNNELSELVNLYTNNSWNFQADPSPSEDEIIKRYKAGWYEDDKETFWIEKNKKKTGLIILSDMSDTMPLLYDVRLANEMRGKGYGEQAVKWAANYIFSSSTEKIRVEAYTRHDNYAMRKVFYKCHFQKEGYLRDSWENDDGSVEDALVYAIIRKDWEQGKKTPIKLDDVPF</sequence>
<evidence type="ECO:0000313" key="3">
    <source>
        <dbReference type="Proteomes" id="UP000198571"/>
    </source>
</evidence>
<organism evidence="2 3">
    <name type="scientific">Salipaludibacillus aurantiacus</name>
    <dbReference type="NCBI Taxonomy" id="1601833"/>
    <lineage>
        <taxon>Bacteria</taxon>
        <taxon>Bacillati</taxon>
        <taxon>Bacillota</taxon>
        <taxon>Bacilli</taxon>
        <taxon>Bacillales</taxon>
        <taxon>Bacillaceae</taxon>
    </lineage>
</organism>
<keyword evidence="3" id="KW-1185">Reference proteome</keyword>
<gene>
    <name evidence="2" type="ORF">SAMN05518684_10228</name>
</gene>